<name>A0A2S5JDM3_9RHOB</name>
<evidence type="ECO:0000313" key="2">
    <source>
        <dbReference type="EMBL" id="PPB79508.1"/>
    </source>
</evidence>
<keyword evidence="1" id="KW-0812">Transmembrane</keyword>
<feature type="transmembrane region" description="Helical" evidence="1">
    <location>
        <begin position="425"/>
        <end position="444"/>
    </location>
</feature>
<feature type="transmembrane region" description="Helical" evidence="1">
    <location>
        <begin position="149"/>
        <end position="168"/>
    </location>
</feature>
<dbReference type="Proteomes" id="UP000239736">
    <property type="component" value="Unassembled WGS sequence"/>
</dbReference>
<dbReference type="EMBL" id="PRDS01000012">
    <property type="protein sequence ID" value="PPB79508.1"/>
    <property type="molecule type" value="Genomic_DNA"/>
</dbReference>
<proteinExistence type="predicted"/>
<feature type="transmembrane region" description="Helical" evidence="1">
    <location>
        <begin position="236"/>
        <end position="253"/>
    </location>
</feature>
<keyword evidence="3" id="KW-1185">Reference proteome</keyword>
<gene>
    <name evidence="2" type="ORF">LV82_02790</name>
</gene>
<keyword evidence="1" id="KW-0472">Membrane</keyword>
<dbReference type="AlphaFoldDB" id="A0A2S5JDM3"/>
<evidence type="ECO:0008006" key="4">
    <source>
        <dbReference type="Google" id="ProtNLM"/>
    </source>
</evidence>
<evidence type="ECO:0000313" key="3">
    <source>
        <dbReference type="Proteomes" id="UP000239736"/>
    </source>
</evidence>
<feature type="transmembrane region" description="Helical" evidence="1">
    <location>
        <begin position="197"/>
        <end position="224"/>
    </location>
</feature>
<organism evidence="2 3">
    <name type="scientific">Albidovulum inexpectatum</name>
    <dbReference type="NCBI Taxonomy" id="196587"/>
    <lineage>
        <taxon>Bacteria</taxon>
        <taxon>Pseudomonadati</taxon>
        <taxon>Pseudomonadota</taxon>
        <taxon>Alphaproteobacteria</taxon>
        <taxon>Rhodobacterales</taxon>
        <taxon>Paracoccaceae</taxon>
        <taxon>Albidovulum</taxon>
    </lineage>
</organism>
<accession>A0A2S5JDM3</accession>
<feature type="transmembrane region" description="Helical" evidence="1">
    <location>
        <begin position="476"/>
        <end position="495"/>
    </location>
</feature>
<keyword evidence="1" id="KW-1133">Transmembrane helix</keyword>
<feature type="transmembrane region" description="Helical" evidence="1">
    <location>
        <begin position="118"/>
        <end position="137"/>
    </location>
</feature>
<reference evidence="2 3" key="1">
    <citation type="submission" date="2018-01" db="EMBL/GenBank/DDBJ databases">
        <title>Genomic Encyclopedia of Archaeal and Bacterial Type Strains, Phase II (KMG-II): from individual species to whole genera.</title>
        <authorList>
            <person name="Goeker M."/>
        </authorList>
    </citation>
    <scope>NUCLEOTIDE SEQUENCE [LARGE SCALE GENOMIC DNA]</scope>
    <source>
        <strain evidence="2 3">DSM 12048</strain>
    </source>
</reference>
<feature type="transmembrane region" description="Helical" evidence="1">
    <location>
        <begin position="174"/>
        <end position="190"/>
    </location>
</feature>
<comment type="caution">
    <text evidence="2">The sequence shown here is derived from an EMBL/GenBank/DDBJ whole genome shotgun (WGS) entry which is preliminary data.</text>
</comment>
<evidence type="ECO:0000256" key="1">
    <source>
        <dbReference type="SAM" id="Phobius"/>
    </source>
</evidence>
<sequence length="504" mass="54208">MMTTLAHTDEQQGAAVRSAVWLMLAVLACLSVWLINGRPLFYFDTVAYVSQGHNGLRQLGWSAESPLAGRGAALREAGVPAPDIAQIEADKTVDGSRSAVYALIAGALARLRMLEGLIVLNVAAVLAAVWLPMRVALRVWGGDMPIGKAVALPIIVASLGSLPFLIAYLMPDTFAPVLLLVIATLVAFAQHMRPWEIAFAVALGALAIVTHLSHLAIAALMVPASALVSVFVARRQWWLAPALVALIVGIGFAEQSVLRSAARSVAGAEVVIKPYITARMIQDGPGLDYLNEHCPDANIPTCKLHAALQWSDDPYRITATHIVFETSPRLGSFRLMAPEDQKAVADDQIRFFLAVLADRPLDTMAAFLKNTLIQSRWVAVDLTLPTDSVVNQNRGVTGLLLSDFDHGRLTRDRSWFGPVTVAQEILYALSLLVIAVLLLLPGRVPAPLKALAVTVLLGILANALVCGGISQPSTRYGARVIWLLPLVATMMLIFARHGRREVAP</sequence>
<protein>
    <recommendedName>
        <fullName evidence="4">Dolichyl-phosphate-mannose-protein mannosyltransferase</fullName>
    </recommendedName>
</protein>
<feature type="transmembrane region" description="Helical" evidence="1">
    <location>
        <begin position="14"/>
        <end position="35"/>
    </location>
</feature>
<feature type="transmembrane region" description="Helical" evidence="1">
    <location>
        <begin position="450"/>
        <end position="469"/>
    </location>
</feature>